<accession>A0AAD9FTT3</accession>
<dbReference type="Proteomes" id="UP001182556">
    <property type="component" value="Unassembled WGS sequence"/>
</dbReference>
<proteinExistence type="predicted"/>
<evidence type="ECO:0000256" key="1">
    <source>
        <dbReference type="SAM" id="MobiDB-lite"/>
    </source>
</evidence>
<evidence type="ECO:0000313" key="2">
    <source>
        <dbReference type="EMBL" id="KAK1925932.1"/>
    </source>
</evidence>
<protein>
    <submittedName>
        <fullName evidence="2">Uncharacterized protein</fullName>
    </submittedName>
</protein>
<reference evidence="2" key="1">
    <citation type="submission" date="2023-02" db="EMBL/GenBank/DDBJ databases">
        <title>Identification and recombinant expression of a fungal hydrolase from Papiliotrema laurentii that hydrolyzes apple cutin and clears colloidal polyester polyurethane.</title>
        <authorList>
            <consortium name="DOE Joint Genome Institute"/>
            <person name="Roman V.A."/>
            <person name="Bojanowski C."/>
            <person name="Crable B.R."/>
            <person name="Wagner D.N."/>
            <person name="Hung C.S."/>
            <person name="Nadeau L.J."/>
            <person name="Schratz L."/>
            <person name="Haridas S."/>
            <person name="Pangilinan J."/>
            <person name="Lipzen A."/>
            <person name="Na H."/>
            <person name="Yan M."/>
            <person name="Ng V."/>
            <person name="Grigoriev I.V."/>
            <person name="Spatafora J.W."/>
            <person name="Barlow D."/>
            <person name="Biffinger J."/>
            <person name="Kelley-Loughnane N."/>
            <person name="Varaljay V.A."/>
            <person name="Crookes-Goodson W.J."/>
        </authorList>
    </citation>
    <scope>NUCLEOTIDE SEQUENCE</scope>
    <source>
        <strain evidence="2">5307AH</strain>
    </source>
</reference>
<comment type="caution">
    <text evidence="2">The sequence shown here is derived from an EMBL/GenBank/DDBJ whole genome shotgun (WGS) entry which is preliminary data.</text>
</comment>
<evidence type="ECO:0000313" key="3">
    <source>
        <dbReference type="Proteomes" id="UP001182556"/>
    </source>
</evidence>
<keyword evidence="3" id="KW-1185">Reference proteome</keyword>
<feature type="region of interest" description="Disordered" evidence="1">
    <location>
        <begin position="382"/>
        <end position="403"/>
    </location>
</feature>
<dbReference type="AlphaFoldDB" id="A0AAD9FTT3"/>
<gene>
    <name evidence="2" type="ORF">DB88DRAFT_219765</name>
</gene>
<organism evidence="2 3">
    <name type="scientific">Papiliotrema laurentii</name>
    <name type="common">Cryptococcus laurentii</name>
    <dbReference type="NCBI Taxonomy" id="5418"/>
    <lineage>
        <taxon>Eukaryota</taxon>
        <taxon>Fungi</taxon>
        <taxon>Dikarya</taxon>
        <taxon>Basidiomycota</taxon>
        <taxon>Agaricomycotina</taxon>
        <taxon>Tremellomycetes</taxon>
        <taxon>Tremellales</taxon>
        <taxon>Rhynchogastremaceae</taxon>
        <taxon>Papiliotrema</taxon>
    </lineage>
</organism>
<name>A0AAD9FTT3_PAPLA</name>
<sequence>MSSNIDGQDTSTQDAIIDVLAHLQPQPPSPIPHDPVLTSHPTSDGLDGWRVADLRAEIVRLREILRGYGHTDLDPPFQSRKIKRARDHGMAMNHVGQEGEWTMDGVLEPRSSRKEKRSRASTVGKDGETGKRVTKPRRHELQSAIRTKMRFAMGIGENDPLPAPTMFSTAGSDQLPELAGYGVPNWVTMNDPCNATWIERMAAELLEEAGNGDHHQIPADDLDPEIVKAAAKTAFINFAKKFMEENDPRRASQKEKYQKLRRRWARKDLKQKKRAKAAADPACTDTVPPVALHIDYMSSECSTQGEDSDPEGTDEYTKAARARRWTEQIATKAAEAPAEQIEGKVWGKAQGEKVLEIRTPRWRSAALNEMYSRLDQIAAVHSADRAGPDRKAQTRTPKAGHVAPSHSRFVLEGDLARRGKKPKEDGEGWMWKSGQVGVWPVLGGEMNDYSLDHRGEDVGGDWREEETGALVNALQGIAE</sequence>
<dbReference type="EMBL" id="JAODAN010000003">
    <property type="protein sequence ID" value="KAK1925932.1"/>
    <property type="molecule type" value="Genomic_DNA"/>
</dbReference>
<feature type="compositionally biased region" description="Basic and acidic residues" evidence="1">
    <location>
        <begin position="382"/>
        <end position="392"/>
    </location>
</feature>
<feature type="region of interest" description="Disordered" evidence="1">
    <location>
        <begin position="93"/>
        <end position="135"/>
    </location>
</feature>